<evidence type="ECO:0000256" key="2">
    <source>
        <dbReference type="ARBA" id="ARBA00022448"/>
    </source>
</evidence>
<keyword evidence="4 7" id="KW-0812">Transmembrane</keyword>
<sequence>MLEKIISFSIHNKLLILVFTLLLIGIGIVALTQLPIDAVPDVTNVQVQILTKSPALGPVEVEELITYPIEAAMNGLPNVEEIRSVSRYGISAVTVVFKEHVNIYFARQLVQERLTEAKESIPENLGSPELGPTTTGLGEIYHFAIEGKGYSPLELRTLLDWDIGYRLRTVPGIVEVNAWGGFAKQFEVQVDPKKLVAYKIPLKAIFEAVVENNAVVGSATIERFEEQLLIRGEGLVKNIHDLEEIVVTLKEDKTPIRVKDLAAVKEGSMPRLGAATIDGQGETVIGMAQMLIGENSRVVSKRVDEKIKEIRKTLPPGVKIKTFYDRTALVDRTLHTVQKNLLEGGLLVIAVLFLILGNFRAGMFVALVIPLSMLFAFIGMVAGKVSGNLMSLGAIDFGLIVDGAVVMVENILRKLHETNAKGKAVLGVIEKSANEVARPVLFGVGIIMIVYLPILTLTGTEGKMFKPMAYTVILALIGSLILAFTLVPALCSLGFSKGVHEKEIKWMNRLKAAYEKRLDWALKNSKRVMLMAMALFLCSLAFFPFLGGEFIPALDEGDIAIQAWRLPSISMQGSVASTLRIEKTLKKFPEVLTVVSRTGSPEVATDVMGIELSDIFVILRPKKHWKTAKTKDELIDKMAKALNEEAPGAGFGFTQPIEMRFNELIAGVRSDIAVKLFGADLETLHQKGDEIAKALSTIKGARDVKAEQVEGLPTLRIIPNRKELARYGVNISDVLSTVEAIRAGHPVGVLFEGVRRFPIVVKFAFDAPLDLSIIKNIPVFTERGIPIPLGQLAAISIEIGPAQISREFGQRKLVIECNVRGRDIEGFVQDAQKEIEKSVKFPSGYYLEWGGTFQQLRSARQRLIIVVPTALFIIFVLLYSAFGSLRSALIVYSGIPLAAVGGILALFLRRIPFSISAGVGFIALFGVAVLNGLVMVSFINKLRK</sequence>
<dbReference type="Gene3D" id="3.30.70.1320">
    <property type="entry name" value="Multidrug efflux transporter AcrB pore domain like"/>
    <property type="match status" value="1"/>
</dbReference>
<evidence type="ECO:0000313" key="8">
    <source>
        <dbReference type="EMBL" id="OHA67529.1"/>
    </source>
</evidence>
<feature type="transmembrane region" description="Helical" evidence="7">
    <location>
        <begin position="364"/>
        <end position="383"/>
    </location>
</feature>
<reference evidence="8 9" key="1">
    <citation type="journal article" date="2016" name="Nat. Commun.">
        <title>Thousands of microbial genomes shed light on interconnected biogeochemical processes in an aquifer system.</title>
        <authorList>
            <person name="Anantharaman K."/>
            <person name="Brown C.T."/>
            <person name="Hug L.A."/>
            <person name="Sharon I."/>
            <person name="Castelle C.J."/>
            <person name="Probst A.J."/>
            <person name="Thomas B.C."/>
            <person name="Singh A."/>
            <person name="Wilkins M.J."/>
            <person name="Karaoz U."/>
            <person name="Brodie E.L."/>
            <person name="Williams K.H."/>
            <person name="Hubbard S.S."/>
            <person name="Banfield J.F."/>
        </authorList>
    </citation>
    <scope>NUCLEOTIDE SEQUENCE [LARGE SCALE GENOMIC DNA]</scope>
</reference>
<name>A0A1G2R569_9BACT</name>
<feature type="transmembrane region" description="Helical" evidence="7">
    <location>
        <begin position="14"/>
        <end position="36"/>
    </location>
</feature>
<evidence type="ECO:0000256" key="6">
    <source>
        <dbReference type="ARBA" id="ARBA00023136"/>
    </source>
</evidence>
<dbReference type="Gene3D" id="1.20.1640.10">
    <property type="entry name" value="Multidrug efflux transporter AcrB transmembrane domain"/>
    <property type="match status" value="2"/>
</dbReference>
<dbReference type="Pfam" id="PF00873">
    <property type="entry name" value="ACR_tran"/>
    <property type="match status" value="1"/>
</dbReference>
<dbReference type="PRINTS" id="PR00702">
    <property type="entry name" value="ACRIFLAVINRP"/>
</dbReference>
<dbReference type="EMBL" id="MHTW01000010">
    <property type="protein sequence ID" value="OHA67529.1"/>
    <property type="molecule type" value="Genomic_DNA"/>
</dbReference>
<protein>
    <submittedName>
        <fullName evidence="8">Cation transporter</fullName>
    </submittedName>
</protein>
<dbReference type="Gene3D" id="3.30.70.1440">
    <property type="entry name" value="Multidrug efflux transporter AcrB pore domain"/>
    <property type="match status" value="1"/>
</dbReference>
<proteinExistence type="predicted"/>
<evidence type="ECO:0000256" key="4">
    <source>
        <dbReference type="ARBA" id="ARBA00022692"/>
    </source>
</evidence>
<dbReference type="GO" id="GO:0042910">
    <property type="term" value="F:xenobiotic transmembrane transporter activity"/>
    <property type="evidence" value="ECO:0007669"/>
    <property type="project" value="TreeGrafter"/>
</dbReference>
<gene>
    <name evidence="8" type="ORF">A3C82_02245</name>
</gene>
<dbReference type="NCBIfam" id="TIGR00914">
    <property type="entry name" value="2A0601"/>
    <property type="match status" value="1"/>
</dbReference>
<dbReference type="GO" id="GO:0005886">
    <property type="term" value="C:plasma membrane"/>
    <property type="evidence" value="ECO:0007669"/>
    <property type="project" value="UniProtKB-SubCell"/>
</dbReference>
<feature type="non-terminal residue" evidence="8">
    <location>
        <position position="944"/>
    </location>
</feature>
<feature type="transmembrane region" description="Helical" evidence="7">
    <location>
        <begin position="440"/>
        <end position="457"/>
    </location>
</feature>
<dbReference type="InterPro" id="IPR027463">
    <property type="entry name" value="AcrB_DN_DC_subdom"/>
</dbReference>
<evidence type="ECO:0000256" key="7">
    <source>
        <dbReference type="SAM" id="Phobius"/>
    </source>
</evidence>
<evidence type="ECO:0000313" key="9">
    <source>
        <dbReference type="Proteomes" id="UP000176901"/>
    </source>
</evidence>
<evidence type="ECO:0000256" key="1">
    <source>
        <dbReference type="ARBA" id="ARBA00004651"/>
    </source>
</evidence>
<keyword evidence="5 7" id="KW-1133">Transmembrane helix</keyword>
<feature type="transmembrane region" description="Helical" evidence="7">
    <location>
        <begin position="863"/>
        <end position="882"/>
    </location>
</feature>
<dbReference type="Gene3D" id="3.30.2090.10">
    <property type="entry name" value="Multidrug efflux transporter AcrB TolC docking domain, DN and DC subdomains"/>
    <property type="match status" value="2"/>
</dbReference>
<comment type="caution">
    <text evidence="8">The sequence shown here is derived from an EMBL/GenBank/DDBJ whole genome shotgun (WGS) entry which is preliminary data.</text>
</comment>
<dbReference type="InterPro" id="IPR001036">
    <property type="entry name" value="Acrflvin-R"/>
</dbReference>
<organism evidence="8 9">
    <name type="scientific">Candidatus Wildermuthbacteria bacterium RIFCSPHIGHO2_02_FULL_47_12</name>
    <dbReference type="NCBI Taxonomy" id="1802451"/>
    <lineage>
        <taxon>Bacteria</taxon>
        <taxon>Candidatus Wildermuthiibacteriota</taxon>
    </lineage>
</organism>
<feature type="transmembrane region" description="Helical" evidence="7">
    <location>
        <begin position="469"/>
        <end position="495"/>
    </location>
</feature>
<feature type="transmembrane region" description="Helical" evidence="7">
    <location>
        <begin position="528"/>
        <end position="547"/>
    </location>
</feature>
<feature type="transmembrane region" description="Helical" evidence="7">
    <location>
        <begin position="389"/>
        <end position="412"/>
    </location>
</feature>
<dbReference type="Gene3D" id="3.30.70.1430">
    <property type="entry name" value="Multidrug efflux transporter AcrB pore domain"/>
    <property type="match status" value="2"/>
</dbReference>
<keyword evidence="3" id="KW-1003">Cell membrane</keyword>
<evidence type="ECO:0000256" key="3">
    <source>
        <dbReference type="ARBA" id="ARBA00022475"/>
    </source>
</evidence>
<dbReference type="SUPFAM" id="SSF82693">
    <property type="entry name" value="Multidrug efflux transporter AcrB pore domain, PN1, PN2, PC1 and PC2 subdomains"/>
    <property type="match status" value="2"/>
</dbReference>
<dbReference type="InterPro" id="IPR004763">
    <property type="entry name" value="CusA-like"/>
</dbReference>
<dbReference type="SUPFAM" id="SSF82714">
    <property type="entry name" value="Multidrug efflux transporter AcrB TolC docking domain, DN and DC subdomains"/>
    <property type="match status" value="2"/>
</dbReference>
<accession>A0A1G2R569</accession>
<dbReference type="Proteomes" id="UP000176901">
    <property type="component" value="Unassembled WGS sequence"/>
</dbReference>
<keyword evidence="6 7" id="KW-0472">Membrane</keyword>
<feature type="transmembrane region" description="Helical" evidence="7">
    <location>
        <begin position="888"/>
        <end position="908"/>
    </location>
</feature>
<dbReference type="STRING" id="1802451.A3C82_02245"/>
<dbReference type="PANTHER" id="PTHR32063:SF24">
    <property type="entry name" value="CATION EFFLUX SYSTEM (ACRB_ACRD_ACRF FAMILY)"/>
    <property type="match status" value="1"/>
</dbReference>
<dbReference type="PANTHER" id="PTHR32063">
    <property type="match status" value="1"/>
</dbReference>
<keyword evidence="2" id="KW-0813">Transport</keyword>
<dbReference type="SUPFAM" id="SSF82866">
    <property type="entry name" value="Multidrug efflux transporter AcrB transmembrane domain"/>
    <property type="match status" value="2"/>
</dbReference>
<comment type="subcellular location">
    <subcellularLocation>
        <location evidence="1">Cell membrane</location>
        <topology evidence="1">Multi-pass membrane protein</topology>
    </subcellularLocation>
</comment>
<dbReference type="GO" id="GO:0008324">
    <property type="term" value="F:monoatomic cation transmembrane transporter activity"/>
    <property type="evidence" value="ECO:0007669"/>
    <property type="project" value="InterPro"/>
</dbReference>
<feature type="transmembrane region" description="Helical" evidence="7">
    <location>
        <begin position="915"/>
        <end position="939"/>
    </location>
</feature>
<feature type="transmembrane region" description="Helical" evidence="7">
    <location>
        <begin position="341"/>
        <end position="357"/>
    </location>
</feature>
<evidence type="ECO:0000256" key="5">
    <source>
        <dbReference type="ARBA" id="ARBA00022989"/>
    </source>
</evidence>
<dbReference type="AlphaFoldDB" id="A0A1G2R569"/>